<name>A0A7W8A1R4_9ACTN</name>
<feature type="transmembrane region" description="Helical" evidence="2">
    <location>
        <begin position="124"/>
        <end position="146"/>
    </location>
</feature>
<dbReference type="PROSITE" id="PS51257">
    <property type="entry name" value="PROKAR_LIPOPROTEIN"/>
    <property type="match status" value="1"/>
</dbReference>
<feature type="region of interest" description="Disordered" evidence="1">
    <location>
        <begin position="160"/>
        <end position="185"/>
    </location>
</feature>
<keyword evidence="2" id="KW-0812">Transmembrane</keyword>
<evidence type="ECO:0000256" key="1">
    <source>
        <dbReference type="SAM" id="MobiDB-lite"/>
    </source>
</evidence>
<feature type="transmembrane region" description="Helical" evidence="2">
    <location>
        <begin position="49"/>
        <end position="69"/>
    </location>
</feature>
<dbReference type="InterPro" id="IPR019051">
    <property type="entry name" value="Trp_biosyn_TM_oprn/chp"/>
</dbReference>
<dbReference type="AlphaFoldDB" id="A0A7W8A1R4"/>
<keyword evidence="2" id="KW-0472">Membrane</keyword>
<dbReference type="Pfam" id="PF09534">
    <property type="entry name" value="Trp_oprn_chp"/>
    <property type="match status" value="1"/>
</dbReference>
<accession>A0A7W8A1R4</accession>
<gene>
    <name evidence="3" type="ORF">HNR40_002654</name>
</gene>
<comment type="caution">
    <text evidence="3">The sequence shown here is derived from an EMBL/GenBank/DDBJ whole genome shotgun (WGS) entry which is preliminary data.</text>
</comment>
<evidence type="ECO:0000256" key="2">
    <source>
        <dbReference type="SAM" id="Phobius"/>
    </source>
</evidence>
<feature type="transmembrane region" description="Helical" evidence="2">
    <location>
        <begin position="81"/>
        <end position="104"/>
    </location>
</feature>
<evidence type="ECO:0000313" key="4">
    <source>
        <dbReference type="Proteomes" id="UP000568380"/>
    </source>
</evidence>
<evidence type="ECO:0000313" key="3">
    <source>
        <dbReference type="EMBL" id="MBB5077181.1"/>
    </source>
</evidence>
<dbReference type="Proteomes" id="UP000568380">
    <property type="component" value="Unassembled WGS sequence"/>
</dbReference>
<dbReference type="EMBL" id="JACHIN010000003">
    <property type="protein sequence ID" value="MBB5077181.1"/>
    <property type="molecule type" value="Genomic_DNA"/>
</dbReference>
<keyword evidence="4" id="KW-1185">Reference proteome</keyword>
<proteinExistence type="predicted"/>
<reference evidence="3 4" key="1">
    <citation type="submission" date="2020-08" db="EMBL/GenBank/DDBJ databases">
        <title>Genomic Encyclopedia of Type Strains, Phase IV (KMG-IV): sequencing the most valuable type-strain genomes for metagenomic binning, comparative biology and taxonomic classification.</title>
        <authorList>
            <person name="Goeker M."/>
        </authorList>
    </citation>
    <scope>NUCLEOTIDE SEQUENCE [LARGE SCALE GENOMIC DNA]</scope>
    <source>
        <strain evidence="3 4">DSM 45385</strain>
    </source>
</reference>
<organism evidence="3 4">
    <name type="scientific">Nonomuraea endophytica</name>
    <dbReference type="NCBI Taxonomy" id="714136"/>
    <lineage>
        <taxon>Bacteria</taxon>
        <taxon>Bacillati</taxon>
        <taxon>Actinomycetota</taxon>
        <taxon>Actinomycetes</taxon>
        <taxon>Streptosporangiales</taxon>
        <taxon>Streptosporangiaceae</taxon>
        <taxon>Nonomuraea</taxon>
    </lineage>
</organism>
<dbReference type="RefSeq" id="WP_184960819.1">
    <property type="nucleotide sequence ID" value="NZ_JACHIN010000003.1"/>
</dbReference>
<protein>
    <submittedName>
        <fullName evidence="3">Putative membrane protein (TIGR02234 family)</fullName>
    </submittedName>
</protein>
<sequence length="185" mass="18536">MNRETWVWAAATAAGCLLVLLAAGRVWVRAAGTATGTGGVTAAGTGGDLSGGLTAVGLAALAGVVAVLATKGVGRRVVGALLGLCGAGLGWITFSALSQGPIAAWARNVPALHGVTDPAYTIEVFWPVVAGAGAALVLVGGVMAVVRGGRWTAMSARYDRRPAGERPADDRSMWDALDRGDDPTS</sequence>
<keyword evidence="2" id="KW-1133">Transmembrane helix</keyword>